<dbReference type="RefSeq" id="XP_060667556.1">
    <property type="nucleotide sequence ID" value="XM_060811573.1"/>
</dbReference>
<dbReference type="Proteomes" id="UP001652623">
    <property type="component" value="Chromosome 9"/>
</dbReference>
<reference evidence="2" key="1">
    <citation type="submission" date="2025-08" db="UniProtKB">
        <authorList>
            <consortium name="RefSeq"/>
        </authorList>
    </citation>
    <scope>IDENTIFICATION</scope>
    <source>
        <tissue evidence="2">Seedling</tissue>
    </source>
</reference>
<keyword evidence="1" id="KW-1185">Reference proteome</keyword>
<proteinExistence type="predicted"/>
<dbReference type="GeneID" id="132799517"/>
<accession>A0ABM3ZSU4</accession>
<gene>
    <name evidence="2" type="primary">LOC132799517</name>
</gene>
<organism evidence="1 2">
    <name type="scientific">Ziziphus jujuba</name>
    <name type="common">Chinese jujube</name>
    <name type="synonym">Ziziphus sativa</name>
    <dbReference type="NCBI Taxonomy" id="326968"/>
    <lineage>
        <taxon>Eukaryota</taxon>
        <taxon>Viridiplantae</taxon>
        <taxon>Streptophyta</taxon>
        <taxon>Embryophyta</taxon>
        <taxon>Tracheophyta</taxon>
        <taxon>Spermatophyta</taxon>
        <taxon>Magnoliopsida</taxon>
        <taxon>eudicotyledons</taxon>
        <taxon>Gunneridae</taxon>
        <taxon>Pentapetalae</taxon>
        <taxon>rosids</taxon>
        <taxon>fabids</taxon>
        <taxon>Rosales</taxon>
        <taxon>Rhamnaceae</taxon>
        <taxon>Paliureae</taxon>
        <taxon>Ziziphus</taxon>
    </lineage>
</organism>
<evidence type="ECO:0000313" key="1">
    <source>
        <dbReference type="Proteomes" id="UP001652623"/>
    </source>
</evidence>
<sequence>MDDSVDFHRFRRQIDDTRARNFFPPLSVSGRVDNGNCRRHFHRLDDFCFPDHCHHPEVEERYTIVVVDRSGLTSHSLPLSSSHRRHLHHTAVVFVTPLSSNHDESSREEIESVWIL</sequence>
<protein>
    <submittedName>
        <fullName evidence="2">Uncharacterized protein LOC132799517</fullName>
    </submittedName>
</protein>
<evidence type="ECO:0000313" key="2">
    <source>
        <dbReference type="RefSeq" id="XP_060667556.1"/>
    </source>
</evidence>
<name>A0ABM3ZSU4_ZIZJJ</name>